<dbReference type="PANTHER" id="PTHR33307">
    <property type="entry name" value="ALPHA-RHAMNOSIDASE (EUROFUNG)"/>
    <property type="match status" value="1"/>
</dbReference>
<feature type="domain" description="Alpha-L-rhamnosidase concanavalin-like" evidence="4">
    <location>
        <begin position="355"/>
        <end position="455"/>
    </location>
</feature>
<dbReference type="EC" id="3.2.1.40" evidence="2"/>
<dbReference type="InterPro" id="IPR035396">
    <property type="entry name" value="Bac_rhamnosid6H"/>
</dbReference>
<reference evidence="9" key="1">
    <citation type="journal article" date="2019" name="Int. J. Syst. Evol. Microbiol.">
        <title>The Global Catalogue of Microorganisms (GCM) 10K type strain sequencing project: providing services to taxonomists for standard genome sequencing and annotation.</title>
        <authorList>
            <consortium name="The Broad Institute Genomics Platform"/>
            <consortium name="The Broad Institute Genome Sequencing Center for Infectious Disease"/>
            <person name="Wu L."/>
            <person name="Ma J."/>
        </authorList>
    </citation>
    <scope>NUCLEOTIDE SEQUENCE [LARGE SCALE GENOMIC DNA]</scope>
    <source>
        <strain evidence="9">JCM 18200</strain>
    </source>
</reference>
<evidence type="ECO:0000259" key="6">
    <source>
        <dbReference type="Pfam" id="PF17389"/>
    </source>
</evidence>
<accession>A0ABP9BT26</accession>
<sequence>MYVLNSYSKIQKSLWIVLIFCTVLNVKAKESLSLYDLTCEYQVNPLGIDQSHPRLSWKIRSDEMDVFQTAYEIRVTTDPKSFVHKGLSWTSGKVSSDQSVHIAYQGNELKSGQRYYWQVRIWDNKGHASSWSTVNFWEMGLLAPSDWKAKWIQYTKDTPKASGPSPMFRKAWNTNGKIKQARLYITSYGLYEAYINGKRVGDAYFTPGWTSFHKQLQYQVYDVSSLVKSGDNAIGVSLGDGWFRGNLMGGRNFWGKDLSLLAQLVIEYTNGEQQLIISDDSWKTSLNGPILLSDIYDGERYDARKEIANWSTAEYNAQQWQPALVNDTLSYEHLISSAAPLVKTQEHIKPVKIITTPKGEKVIDFGQNLVGWVNFHVKGQAGDSVVISHAEVLDKEGNFYIENLRRAKQQLTYTLKGGAEEHYHPHFSFQGFRYIKIDGAKELIDLANIEAVVLHSDMQQTGTFETSNALINQLQHNIQWGQKGNFVDVPTDCPQRDERLGWTGDAQAFFTTAAYNRDVAGFFIKWLKDVKADQFKSGAIPHVVPYMFNGEQGGSAGWADVATIIPWNFYQVYGDEQILKDQYTSMVNWVQFMTDNSTDGLWNKGWHFGDWLFYVPNDDRDGRAAITDKYLIAQCFYAHSAQLMINAASVLHKSDDKQRYEQLLEKIKKAFLHEFVTPSGRLVSSSQTAYVLALNFDLLPENMRAEAAKRLVENIRSYDNHLTTGFLGTPYLCHVLSRFGYLDVAYQLLLQETYPSWLYPVKMGATTIWERWDGIKPDGTFQNKDMNSFNHYAYGAIGDWMYKNIAGIQPDEIIPGYKQFRIAPKPGGEITSAKADFESVYGKISSSWRIENNTMHLEIEVPPNTKAKLVFPDIKTGEAKDEKGKTLADQDEWLTSGKHSVTFNVK</sequence>
<proteinExistence type="predicted"/>
<dbReference type="Pfam" id="PF17389">
    <property type="entry name" value="Bac_rhamnosid6H"/>
    <property type="match status" value="1"/>
</dbReference>
<dbReference type="InterPro" id="IPR013737">
    <property type="entry name" value="Bac_rhamnosid_N"/>
</dbReference>
<evidence type="ECO:0000259" key="5">
    <source>
        <dbReference type="Pfam" id="PF08531"/>
    </source>
</evidence>
<dbReference type="Proteomes" id="UP001501411">
    <property type="component" value="Unassembled WGS sequence"/>
</dbReference>
<protein>
    <recommendedName>
        <fullName evidence="2">alpha-L-rhamnosidase</fullName>
        <ecNumber evidence="2">3.2.1.40</ecNumber>
    </recommendedName>
</protein>
<comment type="catalytic activity">
    <reaction evidence="1">
        <text>Hydrolysis of terminal non-reducing alpha-L-rhamnose residues in alpha-L-rhamnosides.</text>
        <dbReference type="EC" id="3.2.1.40"/>
    </reaction>
</comment>
<evidence type="ECO:0000256" key="1">
    <source>
        <dbReference type="ARBA" id="ARBA00001445"/>
    </source>
</evidence>
<dbReference type="InterPro" id="IPR013783">
    <property type="entry name" value="Ig-like_fold"/>
</dbReference>
<feature type="domain" description="Alpha-L-rhamnosidase six-hairpin glycosidase" evidence="6">
    <location>
        <begin position="459"/>
        <end position="805"/>
    </location>
</feature>
<keyword evidence="9" id="KW-1185">Reference proteome</keyword>
<evidence type="ECO:0000256" key="2">
    <source>
        <dbReference type="ARBA" id="ARBA00012652"/>
    </source>
</evidence>
<evidence type="ECO:0000313" key="8">
    <source>
        <dbReference type="EMBL" id="GAA4799217.1"/>
    </source>
</evidence>
<feature type="domain" description="Alpha-L-rhamnosidase C-terminal" evidence="7">
    <location>
        <begin position="807"/>
        <end position="884"/>
    </location>
</feature>
<dbReference type="Gene3D" id="1.50.10.10">
    <property type="match status" value="1"/>
</dbReference>
<dbReference type="InterPro" id="IPR035398">
    <property type="entry name" value="Bac_rhamnosid_C"/>
</dbReference>
<dbReference type="Pfam" id="PF05592">
    <property type="entry name" value="Bac_rhamnosid"/>
    <property type="match status" value="1"/>
</dbReference>
<dbReference type="EMBL" id="BAABIQ010000040">
    <property type="protein sequence ID" value="GAA4799217.1"/>
    <property type="molecule type" value="Genomic_DNA"/>
</dbReference>
<dbReference type="PANTHER" id="PTHR33307:SF6">
    <property type="entry name" value="ALPHA-RHAMNOSIDASE (EUROFUNG)-RELATED"/>
    <property type="match status" value="1"/>
</dbReference>
<dbReference type="InterPro" id="IPR008928">
    <property type="entry name" value="6-hairpin_glycosidase_sf"/>
</dbReference>
<evidence type="ECO:0000313" key="9">
    <source>
        <dbReference type="Proteomes" id="UP001501411"/>
    </source>
</evidence>
<dbReference type="InterPro" id="IPR016007">
    <property type="entry name" value="Alpha_rhamnosid"/>
</dbReference>
<dbReference type="InterPro" id="IPR008902">
    <property type="entry name" value="Rhamnosid_concanavalin"/>
</dbReference>
<gene>
    <name evidence="8" type="ORF">GCM10023231_30000</name>
</gene>
<comment type="caution">
    <text evidence="8">The sequence shown here is derived from an EMBL/GenBank/DDBJ whole genome shotgun (WGS) entry which is preliminary data.</text>
</comment>
<evidence type="ECO:0000256" key="3">
    <source>
        <dbReference type="ARBA" id="ARBA00022801"/>
    </source>
</evidence>
<keyword evidence="3" id="KW-0378">Hydrolase</keyword>
<dbReference type="InterPro" id="IPR012341">
    <property type="entry name" value="6hp_glycosidase-like_sf"/>
</dbReference>
<organism evidence="8 9">
    <name type="scientific">Olivibacter ginsenosidimutans</name>
    <dbReference type="NCBI Taxonomy" id="1176537"/>
    <lineage>
        <taxon>Bacteria</taxon>
        <taxon>Pseudomonadati</taxon>
        <taxon>Bacteroidota</taxon>
        <taxon>Sphingobacteriia</taxon>
        <taxon>Sphingobacteriales</taxon>
        <taxon>Sphingobacteriaceae</taxon>
        <taxon>Olivibacter</taxon>
    </lineage>
</organism>
<dbReference type="Gene3D" id="2.60.420.10">
    <property type="entry name" value="Maltose phosphorylase, domain 3"/>
    <property type="match status" value="1"/>
</dbReference>
<dbReference type="Pfam" id="PF25788">
    <property type="entry name" value="Ig_Rha78A_N"/>
    <property type="match status" value="1"/>
</dbReference>
<dbReference type="SUPFAM" id="SSF48208">
    <property type="entry name" value="Six-hairpin glycosidases"/>
    <property type="match status" value="1"/>
</dbReference>
<name>A0ABP9BT26_9SPHI</name>
<evidence type="ECO:0000259" key="7">
    <source>
        <dbReference type="Pfam" id="PF17390"/>
    </source>
</evidence>
<dbReference type="PIRSF" id="PIRSF010631">
    <property type="entry name" value="A-rhamnsds"/>
    <property type="match status" value="1"/>
</dbReference>
<dbReference type="Gene3D" id="2.60.120.260">
    <property type="entry name" value="Galactose-binding domain-like"/>
    <property type="match status" value="2"/>
</dbReference>
<dbReference type="Pfam" id="PF17390">
    <property type="entry name" value="Bac_rhamnosid_C"/>
    <property type="match status" value="1"/>
</dbReference>
<feature type="domain" description="Bacterial alpha-L-rhamnosidase N-terminal" evidence="5">
    <location>
        <begin position="177"/>
        <end position="343"/>
    </location>
</feature>
<dbReference type="Pfam" id="PF08531">
    <property type="entry name" value="Bac_rhamnosid_N"/>
    <property type="match status" value="1"/>
</dbReference>
<dbReference type="Gene3D" id="2.60.40.10">
    <property type="entry name" value="Immunoglobulins"/>
    <property type="match status" value="1"/>
</dbReference>
<evidence type="ECO:0000259" key="4">
    <source>
        <dbReference type="Pfam" id="PF05592"/>
    </source>
</evidence>